<dbReference type="InterPro" id="IPR032567">
    <property type="entry name" value="RTL1-rel"/>
</dbReference>
<evidence type="ECO:0000313" key="2">
    <source>
        <dbReference type="EMBL" id="CAN69535.1"/>
    </source>
</evidence>
<name>A5AZN3_VITVI</name>
<dbReference type="PANTHER" id="PTHR15503:SF22">
    <property type="entry name" value="TRANSPOSON TY3-I GAG POLYPROTEIN"/>
    <property type="match status" value="1"/>
</dbReference>
<dbReference type="Pfam" id="PF08284">
    <property type="entry name" value="RVP_2"/>
    <property type="match status" value="1"/>
</dbReference>
<protein>
    <recommendedName>
        <fullName evidence="1">Retrotransposon gag domain-containing protein</fullName>
    </recommendedName>
</protein>
<dbReference type="Gene3D" id="3.10.10.10">
    <property type="entry name" value="HIV Type 1 Reverse Transcriptase, subunit A, domain 1"/>
    <property type="match status" value="2"/>
</dbReference>
<dbReference type="Gene3D" id="2.40.70.10">
    <property type="entry name" value="Acid Proteases"/>
    <property type="match status" value="1"/>
</dbReference>
<gene>
    <name evidence="2" type="ORF">VITISV_013569</name>
</gene>
<organism evidence="2">
    <name type="scientific">Vitis vinifera</name>
    <name type="common">Grape</name>
    <dbReference type="NCBI Taxonomy" id="29760"/>
    <lineage>
        <taxon>Eukaryota</taxon>
        <taxon>Viridiplantae</taxon>
        <taxon>Streptophyta</taxon>
        <taxon>Embryophyta</taxon>
        <taxon>Tracheophyta</taxon>
        <taxon>Spermatophyta</taxon>
        <taxon>Magnoliopsida</taxon>
        <taxon>eudicotyledons</taxon>
        <taxon>Gunneridae</taxon>
        <taxon>Pentapetalae</taxon>
        <taxon>rosids</taxon>
        <taxon>Vitales</taxon>
        <taxon>Vitaceae</taxon>
        <taxon>Viteae</taxon>
        <taxon>Vitis</taxon>
    </lineage>
</organism>
<sequence length="617" mass="70529">MEKLEFPKYSGVDPTEWFNQEEDRLVAWELFEEELWAHFGPTKCEDFDEALTKVRQIGSLSDYQKEFERLGNRVHGWSQKALVGSFMGGLRSEISETTCMFKPKTLKEATSLARMKDKQLQCQRRISQPPLPIRTPLALPTTSKASHVKRLSWEEMQRRRAKGLCFNYDDKFTSAHRCKGPQILLLEGSIDDDSEGDIKEAKTDIPSDPEISLHALTGWTTAKTKIGTHDIVVFIDSGSTHNFISDKVAALLHLLVVPTAPFHVRVANDQPLKCQGRFHNIHILLQGIPFSITFYSLPLTSLDLVLGVQWLEQLGSVVCDWKRMTMEFQWANKPRLLQGSNTRILQQASLEAISKDMRHTSSIFAICLQPLDAPYQTIQLDMQTLIEAFTAIFEKPQPLPPVWEIDHCIPLKKGTKPINVRPYRYAYFQKAEIEKQVLDMLKLGVIRPTLNSVTIKDRFPIPIVNDMLDELHGASYFTKLDLRAGHHQWSLKYLLEQRMVTPEQQKWVAKLLDYDYEILYKLGRENSAVDALSRMPGSQTLNVLFVSQAKIWEEIKIASIDNAYMARISKLAAIKSGLPYTNCHGLIFYKNRVVVPPQSHILNQLLHEFHDSPLGGH</sequence>
<reference evidence="2" key="1">
    <citation type="journal article" date="2007" name="PLoS ONE">
        <title>The first genome sequence of an elite grapevine cultivar (Pinot noir Vitis vinifera L.): coping with a highly heterozygous genome.</title>
        <authorList>
            <person name="Velasco R."/>
            <person name="Zharkikh A."/>
            <person name="Troggio M."/>
            <person name="Cartwright D.A."/>
            <person name="Cestaro A."/>
            <person name="Pruss D."/>
            <person name="Pindo M."/>
            <person name="FitzGerald L.M."/>
            <person name="Vezzulli S."/>
            <person name="Reid J."/>
            <person name="Malacarne G."/>
            <person name="Iliev D."/>
            <person name="Coppola G."/>
            <person name="Wardell B."/>
            <person name="Micheletti D."/>
            <person name="Macalma T."/>
            <person name="Facci M."/>
            <person name="Mitchell J.T."/>
            <person name="Perazzolli M."/>
            <person name="Eldredge G."/>
            <person name="Gatto P."/>
            <person name="Oyzerski R."/>
            <person name="Moretto M."/>
            <person name="Gutin N."/>
            <person name="Stefanini M."/>
            <person name="Chen Y."/>
            <person name="Segala C."/>
            <person name="Davenport C."/>
            <person name="Dematte L."/>
            <person name="Mraz A."/>
            <person name="Battilana J."/>
            <person name="Stormo K."/>
            <person name="Costa F."/>
            <person name="Tao Q."/>
            <person name="Si-Ammour A."/>
            <person name="Harkins T."/>
            <person name="Lackey A."/>
            <person name="Perbost C."/>
            <person name="Taillon B."/>
            <person name="Stella A."/>
            <person name="Solovyev V."/>
            <person name="Fawcett J.A."/>
            <person name="Sterck L."/>
            <person name="Vandepoele K."/>
            <person name="Grando S.M."/>
            <person name="Toppo S."/>
            <person name="Moser C."/>
            <person name="Lanchbury J."/>
            <person name="Bogden R."/>
            <person name="Skolnick M."/>
            <person name="Sgaramella V."/>
            <person name="Bhatnagar S.K."/>
            <person name="Fontana P."/>
            <person name="Gutin A."/>
            <person name="Van de Peer Y."/>
            <person name="Salamini F."/>
            <person name="Viola R."/>
        </authorList>
    </citation>
    <scope>NUCLEOTIDE SEQUENCE</scope>
</reference>
<dbReference type="CDD" id="cd00303">
    <property type="entry name" value="retropepsin_like"/>
    <property type="match status" value="1"/>
</dbReference>
<dbReference type="InterPro" id="IPR043128">
    <property type="entry name" value="Rev_trsase/Diguanyl_cyclase"/>
</dbReference>
<proteinExistence type="predicted"/>
<dbReference type="EMBL" id="AM441521">
    <property type="protein sequence ID" value="CAN69535.1"/>
    <property type="molecule type" value="Genomic_DNA"/>
</dbReference>
<dbReference type="PANTHER" id="PTHR15503">
    <property type="entry name" value="LDOC1 RELATED"/>
    <property type="match status" value="1"/>
</dbReference>
<evidence type="ECO:0000259" key="1">
    <source>
        <dbReference type="Pfam" id="PF03732"/>
    </source>
</evidence>
<dbReference type="InterPro" id="IPR021109">
    <property type="entry name" value="Peptidase_aspartic_dom_sf"/>
</dbReference>
<dbReference type="InterPro" id="IPR043502">
    <property type="entry name" value="DNA/RNA_pol_sf"/>
</dbReference>
<dbReference type="Pfam" id="PF03732">
    <property type="entry name" value="Retrotrans_gag"/>
    <property type="match status" value="1"/>
</dbReference>
<dbReference type="SUPFAM" id="SSF50630">
    <property type="entry name" value="Acid proteases"/>
    <property type="match status" value="1"/>
</dbReference>
<dbReference type="InterPro" id="IPR005162">
    <property type="entry name" value="Retrotrans_gag_dom"/>
</dbReference>
<feature type="domain" description="Retrotransposon gag" evidence="1">
    <location>
        <begin position="17"/>
        <end position="91"/>
    </location>
</feature>
<dbReference type="AlphaFoldDB" id="A5AZN3"/>
<dbReference type="Gene3D" id="3.30.70.270">
    <property type="match status" value="1"/>
</dbReference>
<dbReference type="SUPFAM" id="SSF56672">
    <property type="entry name" value="DNA/RNA polymerases"/>
    <property type="match status" value="1"/>
</dbReference>
<accession>A5AZN3</accession>